<keyword evidence="1" id="KW-0472">Membrane</keyword>
<dbReference type="PANTHER" id="PTHR33121">
    <property type="entry name" value="CYCLIC DI-GMP PHOSPHODIESTERASE PDEF"/>
    <property type="match status" value="1"/>
</dbReference>
<keyword evidence="5" id="KW-1185">Reference proteome</keyword>
<dbReference type="EMBL" id="QFWT01000012">
    <property type="protein sequence ID" value="PWI32025.1"/>
    <property type="molecule type" value="Genomic_DNA"/>
</dbReference>
<dbReference type="InterPro" id="IPR029787">
    <property type="entry name" value="Nucleotide_cyclase"/>
</dbReference>
<feature type="transmembrane region" description="Helical" evidence="1">
    <location>
        <begin position="134"/>
        <end position="156"/>
    </location>
</feature>
<name>A0A2U3B5N5_9VIBR</name>
<dbReference type="Gene3D" id="3.30.70.270">
    <property type="match status" value="1"/>
</dbReference>
<dbReference type="Gene3D" id="3.20.20.450">
    <property type="entry name" value="EAL domain"/>
    <property type="match status" value="1"/>
</dbReference>
<feature type="domain" description="GGDEF" evidence="3">
    <location>
        <begin position="255"/>
        <end position="388"/>
    </location>
</feature>
<evidence type="ECO:0000259" key="2">
    <source>
        <dbReference type="PROSITE" id="PS50883"/>
    </source>
</evidence>
<dbReference type="OrthoDB" id="5894408at2"/>
<dbReference type="InterPro" id="IPR001633">
    <property type="entry name" value="EAL_dom"/>
</dbReference>
<dbReference type="NCBIfam" id="NF008281">
    <property type="entry name" value="PRK11059.1"/>
    <property type="match status" value="1"/>
</dbReference>
<keyword evidence="1" id="KW-0812">Transmembrane</keyword>
<keyword evidence="1" id="KW-1133">Transmembrane helix</keyword>
<dbReference type="Pfam" id="PF00990">
    <property type="entry name" value="GGDEF"/>
    <property type="match status" value="1"/>
</dbReference>
<dbReference type="InterPro" id="IPR050706">
    <property type="entry name" value="Cyclic-di-GMP_PDE-like"/>
</dbReference>
<dbReference type="PROSITE" id="PS50883">
    <property type="entry name" value="EAL"/>
    <property type="match status" value="1"/>
</dbReference>
<dbReference type="InterPro" id="IPR035919">
    <property type="entry name" value="EAL_sf"/>
</dbReference>
<dbReference type="InterPro" id="IPR033423">
    <property type="entry name" value="GAPES4"/>
</dbReference>
<dbReference type="GO" id="GO:0071111">
    <property type="term" value="F:cyclic-guanylate-specific phosphodiesterase activity"/>
    <property type="evidence" value="ECO:0007669"/>
    <property type="project" value="InterPro"/>
</dbReference>
<dbReference type="Proteomes" id="UP000245362">
    <property type="component" value="Unassembled WGS sequence"/>
</dbReference>
<sequence length="663" mass="76446">MRYTPTLKLSTRLTAFVTMIVISAMFILFVGSTFSFNRIGKEQVHRYLESVVETVDQELNAPDFIRAIDRWMPAQLEANSVVDMTLSHNEQIIYQFKGNPRPLDQSRLYHREYRLPAHPEYRVRFQVIPAYLGYSYSFGALSSISLAVVLVLFFLLRGVKWLKMQLRGSELLEERGRMLLAGRVDEYATGKREEWPYTASQALDNLIKELKFARQERSRFDTFIRTHTFLDQLTGAANRVLFDSKLESALQESGANGGVLLIQIRDWESLCDENEQKASEAFLLHVSSAISNIVQRYPDVIFARYYDSDFAVLIPNQTRKEIITLATHCLRQMEKITPLSPLDTENWCHIGLTMYSEGERRGHIQSEAEAALKSAQLQNVNNWNLYQKQIKRTDSRGSVRWRTLFDQSFKKGNILIFEQPCYLSDKQNGTPHLLHNELFARIDDDGVGILKASRFTVAVEQVGYEAMMDMAVLSKVFHFLKASRLGEHYSINLHTQPFKDKNYRCWFRDELLQMPLEMRQKISFDFVEGMLVKHLDHMRPVIKMIAGMGCQVIVGQAGRTITSTHYIKDLNIDYLKLHRSLVKKIDQRQENQLFIRSLLGACDGTDTQVIAVGVETGKEWATLLELGVDGGQGRMFQAETQLIPKPVTPMVQIGKRNRWRKKY</sequence>
<dbReference type="CDD" id="cd01948">
    <property type="entry name" value="EAL"/>
    <property type="match status" value="1"/>
</dbReference>
<dbReference type="InterPro" id="IPR000160">
    <property type="entry name" value="GGDEF_dom"/>
</dbReference>
<dbReference type="SUPFAM" id="SSF55073">
    <property type="entry name" value="Nucleotide cyclase"/>
    <property type="match status" value="1"/>
</dbReference>
<dbReference type="PROSITE" id="PS50887">
    <property type="entry name" value="GGDEF"/>
    <property type="match status" value="1"/>
</dbReference>
<gene>
    <name evidence="4" type="ORF">DI392_17755</name>
</gene>
<dbReference type="SMART" id="SM00052">
    <property type="entry name" value="EAL"/>
    <property type="match status" value="1"/>
</dbReference>
<feature type="domain" description="EAL" evidence="2">
    <location>
        <begin position="398"/>
        <end position="653"/>
    </location>
</feature>
<dbReference type="SMART" id="SM00267">
    <property type="entry name" value="GGDEF"/>
    <property type="match status" value="1"/>
</dbReference>
<evidence type="ECO:0000313" key="4">
    <source>
        <dbReference type="EMBL" id="PWI32025.1"/>
    </source>
</evidence>
<accession>A0A2U3B5N5</accession>
<feature type="transmembrane region" description="Helical" evidence="1">
    <location>
        <begin position="12"/>
        <end position="36"/>
    </location>
</feature>
<dbReference type="Pfam" id="PF00563">
    <property type="entry name" value="EAL"/>
    <property type="match status" value="1"/>
</dbReference>
<dbReference type="Pfam" id="PF17157">
    <property type="entry name" value="GAPES4"/>
    <property type="match status" value="1"/>
</dbReference>
<dbReference type="PANTHER" id="PTHR33121:SF32">
    <property type="entry name" value="RNASE E SPECIFICITY FACTOR CSRD"/>
    <property type="match status" value="1"/>
</dbReference>
<dbReference type="RefSeq" id="WP_109321036.1">
    <property type="nucleotide sequence ID" value="NZ_QFWT01000012.1"/>
</dbReference>
<dbReference type="InterPro" id="IPR043128">
    <property type="entry name" value="Rev_trsase/Diguanyl_cyclase"/>
</dbReference>
<dbReference type="SUPFAM" id="SSF141868">
    <property type="entry name" value="EAL domain-like"/>
    <property type="match status" value="1"/>
</dbReference>
<protein>
    <submittedName>
        <fullName evidence="4">RNase E specificity factor CsrD</fullName>
    </submittedName>
</protein>
<comment type="caution">
    <text evidence="4">The sequence shown here is derived from an EMBL/GenBank/DDBJ whole genome shotgun (WGS) entry which is preliminary data.</text>
</comment>
<organism evidence="4 5">
    <name type="scientific">Vibrio albus</name>
    <dbReference type="NCBI Taxonomy" id="2200953"/>
    <lineage>
        <taxon>Bacteria</taxon>
        <taxon>Pseudomonadati</taxon>
        <taxon>Pseudomonadota</taxon>
        <taxon>Gammaproteobacteria</taxon>
        <taxon>Vibrionales</taxon>
        <taxon>Vibrionaceae</taxon>
        <taxon>Vibrio</taxon>
    </lineage>
</organism>
<proteinExistence type="predicted"/>
<evidence type="ECO:0000256" key="1">
    <source>
        <dbReference type="SAM" id="Phobius"/>
    </source>
</evidence>
<reference evidence="4 5" key="1">
    <citation type="submission" date="2018-05" db="EMBL/GenBank/DDBJ databases">
        <title>Vibrio limimaris sp. nov., isolated from marine sediment.</title>
        <authorList>
            <person name="Li C.-M."/>
        </authorList>
    </citation>
    <scope>NUCLEOTIDE SEQUENCE [LARGE SCALE GENOMIC DNA]</scope>
    <source>
        <strain evidence="4 5">E4404</strain>
    </source>
</reference>
<evidence type="ECO:0000259" key="3">
    <source>
        <dbReference type="PROSITE" id="PS50887"/>
    </source>
</evidence>
<evidence type="ECO:0000313" key="5">
    <source>
        <dbReference type="Proteomes" id="UP000245362"/>
    </source>
</evidence>
<dbReference type="AlphaFoldDB" id="A0A2U3B5N5"/>